<keyword evidence="3" id="KW-1185">Reference proteome</keyword>
<dbReference type="InterPro" id="IPR024760">
    <property type="entry name" value="HTH_dom_conjug_TS-like"/>
</dbReference>
<protein>
    <submittedName>
        <fullName evidence="2">Helix-turn-helix domain-containing protein</fullName>
    </submittedName>
</protein>
<organism evidence="2 3">
    <name type="scientific">Ligaoa zhengdingensis</name>
    <dbReference type="NCBI Taxonomy" id="2763658"/>
    <lineage>
        <taxon>Bacteria</taxon>
        <taxon>Bacillati</taxon>
        <taxon>Bacillota</taxon>
        <taxon>Clostridia</taxon>
        <taxon>Eubacteriales</taxon>
        <taxon>Oscillospiraceae</taxon>
        <taxon>Ligaoa</taxon>
    </lineage>
</organism>
<name>A0A926I5I7_9FIRM</name>
<dbReference type="Proteomes" id="UP000653127">
    <property type="component" value="Unassembled WGS sequence"/>
</dbReference>
<feature type="domain" description="Helix-turn-helix conjugative transposon-like" evidence="1">
    <location>
        <begin position="11"/>
        <end position="66"/>
    </location>
</feature>
<sequence length="69" mass="8101">MKNERHNLLPYEVIEKAVAGEPEAVNTVLQHYAGYIKYLSCFQGRINDEIQEQLKSDLLAALFRFRFDR</sequence>
<dbReference type="AlphaFoldDB" id="A0A926I5I7"/>
<evidence type="ECO:0000259" key="1">
    <source>
        <dbReference type="Pfam" id="PF12645"/>
    </source>
</evidence>
<accession>A0A926I5I7</accession>
<dbReference type="RefSeq" id="WP_249283370.1">
    <property type="nucleotide sequence ID" value="NZ_JACRST010000017.1"/>
</dbReference>
<gene>
    <name evidence="2" type="ORF">H8711_10360</name>
</gene>
<reference evidence="2" key="1">
    <citation type="submission" date="2020-08" db="EMBL/GenBank/DDBJ databases">
        <title>Genome public.</title>
        <authorList>
            <person name="Liu C."/>
            <person name="Sun Q."/>
        </authorList>
    </citation>
    <scope>NUCLEOTIDE SEQUENCE</scope>
    <source>
        <strain evidence="2">NSJ-31</strain>
    </source>
</reference>
<evidence type="ECO:0000313" key="2">
    <source>
        <dbReference type="EMBL" id="MBC8547326.1"/>
    </source>
</evidence>
<proteinExistence type="predicted"/>
<dbReference type="EMBL" id="JACRST010000017">
    <property type="protein sequence ID" value="MBC8547326.1"/>
    <property type="molecule type" value="Genomic_DNA"/>
</dbReference>
<evidence type="ECO:0000313" key="3">
    <source>
        <dbReference type="Proteomes" id="UP000653127"/>
    </source>
</evidence>
<comment type="caution">
    <text evidence="2">The sequence shown here is derived from an EMBL/GenBank/DDBJ whole genome shotgun (WGS) entry which is preliminary data.</text>
</comment>
<dbReference type="Pfam" id="PF12645">
    <property type="entry name" value="HTH_16"/>
    <property type="match status" value="1"/>
</dbReference>